<accession>A0A177C0Y8</accession>
<dbReference type="Proteomes" id="UP000077069">
    <property type="component" value="Unassembled WGS sequence"/>
</dbReference>
<sequence>MRLSSSKASDIGVRRDWKSGLISSVHGLVMNDKRHVNPIGAWPTVPTLSAPHAPVAETQASRHFGFLFCLRYLRSVAWKSQGFPFLDGGVEPRRGDPNTNGRRTPNSVGTLYQPYFYNDEALAYSHAFSFFCKPQTPCARVAASGFLIDTTFSCRVCVRYNIMC</sequence>
<dbReference type="GeneID" id="28769250"/>
<name>A0A177C0Y8_9PLEO</name>
<dbReference type="InParanoid" id="A0A177C0Y8"/>
<reference evidence="1 2" key="1">
    <citation type="submission" date="2016-05" db="EMBL/GenBank/DDBJ databases">
        <title>Comparative analysis of secretome profiles of manganese(II)-oxidizing ascomycete fungi.</title>
        <authorList>
            <consortium name="DOE Joint Genome Institute"/>
            <person name="Zeiner C.A."/>
            <person name="Purvine S.O."/>
            <person name="Zink E.M."/>
            <person name="Wu S."/>
            <person name="Pasa-Tolic L."/>
            <person name="Chaput D.L."/>
            <person name="Haridas S."/>
            <person name="Grigoriev I.V."/>
            <person name="Santelli C.M."/>
            <person name="Hansel C.M."/>
        </authorList>
    </citation>
    <scope>NUCLEOTIDE SEQUENCE [LARGE SCALE GENOMIC DNA]</scope>
    <source>
        <strain evidence="1 2">AP3s5-JAC2a</strain>
    </source>
</reference>
<evidence type="ECO:0000313" key="2">
    <source>
        <dbReference type="Proteomes" id="UP000077069"/>
    </source>
</evidence>
<dbReference type="AlphaFoldDB" id="A0A177C0Y8"/>
<dbReference type="EMBL" id="KV441559">
    <property type="protein sequence ID" value="OAG00280.1"/>
    <property type="molecule type" value="Genomic_DNA"/>
</dbReference>
<protein>
    <submittedName>
        <fullName evidence="1">Uncharacterized protein</fullName>
    </submittedName>
</protein>
<dbReference type="RefSeq" id="XP_018030645.1">
    <property type="nucleotide sequence ID" value="XM_018185764.1"/>
</dbReference>
<organism evidence="1 2">
    <name type="scientific">Paraphaeosphaeria sporulosa</name>
    <dbReference type="NCBI Taxonomy" id="1460663"/>
    <lineage>
        <taxon>Eukaryota</taxon>
        <taxon>Fungi</taxon>
        <taxon>Dikarya</taxon>
        <taxon>Ascomycota</taxon>
        <taxon>Pezizomycotina</taxon>
        <taxon>Dothideomycetes</taxon>
        <taxon>Pleosporomycetidae</taxon>
        <taxon>Pleosporales</taxon>
        <taxon>Massarineae</taxon>
        <taxon>Didymosphaeriaceae</taxon>
        <taxon>Paraphaeosphaeria</taxon>
    </lineage>
</organism>
<evidence type="ECO:0000313" key="1">
    <source>
        <dbReference type="EMBL" id="OAG00280.1"/>
    </source>
</evidence>
<keyword evidence="2" id="KW-1185">Reference proteome</keyword>
<gene>
    <name evidence="1" type="ORF">CC84DRAFT_290916</name>
</gene>
<proteinExistence type="predicted"/>